<keyword evidence="3" id="KW-0813">Transport</keyword>
<dbReference type="GO" id="GO:0022857">
    <property type="term" value="F:transmembrane transporter activity"/>
    <property type="evidence" value="ECO:0007669"/>
    <property type="project" value="InterPro"/>
</dbReference>
<dbReference type="AlphaFoldDB" id="A0A6B3N793"/>
<dbReference type="GO" id="GO:0005886">
    <property type="term" value="C:plasma membrane"/>
    <property type="evidence" value="ECO:0007669"/>
    <property type="project" value="UniProtKB-SubCell"/>
</dbReference>
<comment type="subcellular location">
    <subcellularLocation>
        <location evidence="1">Cell membrane</location>
        <topology evidence="1">Multi-pass membrane protein</topology>
    </subcellularLocation>
</comment>
<evidence type="ECO:0000256" key="3">
    <source>
        <dbReference type="ARBA" id="ARBA00022448"/>
    </source>
</evidence>
<dbReference type="InterPro" id="IPR037294">
    <property type="entry name" value="ABC_BtuC-like"/>
</dbReference>
<keyword evidence="7 8" id="KW-0472">Membrane</keyword>
<protein>
    <submittedName>
        <fullName evidence="9">Iron ABC transporter permease</fullName>
    </submittedName>
</protein>
<reference evidence="9" key="1">
    <citation type="submission" date="2019-11" db="EMBL/GenBank/DDBJ databases">
        <title>Genomic insights into an expanded diversity of filamentous marine cyanobacteria reveals the extraordinary biosynthetic potential of Moorea and Okeania.</title>
        <authorList>
            <person name="Ferreira Leao T."/>
            <person name="Wang M."/>
            <person name="Moss N."/>
            <person name="Da Silva R."/>
            <person name="Sanders J."/>
            <person name="Nurk S."/>
            <person name="Gurevich A."/>
            <person name="Humphrey G."/>
            <person name="Reher R."/>
            <person name="Zhu Q."/>
            <person name="Belda-Ferre P."/>
            <person name="Glukhov E."/>
            <person name="Rex R."/>
            <person name="Dorrestein P.C."/>
            <person name="Knight R."/>
            <person name="Pevzner P."/>
            <person name="Gerwick W.H."/>
            <person name="Gerwick L."/>
        </authorList>
    </citation>
    <scope>NUCLEOTIDE SEQUENCE</scope>
    <source>
        <strain evidence="9">SIO1C4</strain>
    </source>
</reference>
<keyword evidence="5 8" id="KW-0812">Transmembrane</keyword>
<dbReference type="FunFam" id="1.10.3470.10:FF:000001">
    <property type="entry name" value="Vitamin B12 ABC transporter permease BtuC"/>
    <property type="match status" value="1"/>
</dbReference>
<feature type="transmembrane region" description="Helical" evidence="8">
    <location>
        <begin position="75"/>
        <end position="92"/>
    </location>
</feature>
<sequence>MTRQTAIASGVGGRKSSPLLLTGLLVSLLILWLCLMASITLGAADISLGEVYQALRAFDGSTDHLIIRTVRLPRTITAVLVGAALAVAGALMQGITRNPLADPGILGISSGAALAVVVATFVFGTNSLNIYAWLAFLGAGITAITVYFLGSLGRGGLTPLNLTIAGAALTAFISSVTSGILIISQRTLEEIRFWLAGSLAGRDINLLLQVLPYFCIGLLLAFALGKQITTMSLGEDVAKGLGQETAWVKVMAALSIVLLAGASVAIAGPIGFIGLVIPHIVRILVGLDYRWILPYSAILGAVILVVADICARLVIKPQELPVGLMMPLIGAPFFIYLIRSKLKR</sequence>
<gene>
    <name evidence="9" type="ORF">F6J89_07545</name>
</gene>
<comment type="caution">
    <text evidence="9">The sequence shown here is derived from an EMBL/GenBank/DDBJ whole genome shotgun (WGS) entry which is preliminary data.</text>
</comment>
<feature type="transmembrane region" description="Helical" evidence="8">
    <location>
        <begin position="292"/>
        <end position="314"/>
    </location>
</feature>
<feature type="transmembrane region" description="Helical" evidence="8">
    <location>
        <begin position="20"/>
        <end position="44"/>
    </location>
</feature>
<dbReference type="GO" id="GO:0033214">
    <property type="term" value="P:siderophore-iron import into cell"/>
    <property type="evidence" value="ECO:0007669"/>
    <property type="project" value="TreeGrafter"/>
</dbReference>
<dbReference type="SUPFAM" id="SSF81345">
    <property type="entry name" value="ABC transporter involved in vitamin B12 uptake, BtuC"/>
    <property type="match status" value="1"/>
</dbReference>
<keyword evidence="6 8" id="KW-1133">Transmembrane helix</keyword>
<evidence type="ECO:0000256" key="1">
    <source>
        <dbReference type="ARBA" id="ARBA00004651"/>
    </source>
</evidence>
<comment type="similarity">
    <text evidence="2">Belongs to the binding-protein-dependent transport system permease family. FecCD subfamily.</text>
</comment>
<evidence type="ECO:0000256" key="4">
    <source>
        <dbReference type="ARBA" id="ARBA00022475"/>
    </source>
</evidence>
<feature type="transmembrane region" description="Helical" evidence="8">
    <location>
        <begin position="162"/>
        <end position="183"/>
    </location>
</feature>
<evidence type="ECO:0000256" key="2">
    <source>
        <dbReference type="ARBA" id="ARBA00007935"/>
    </source>
</evidence>
<dbReference type="Pfam" id="PF01032">
    <property type="entry name" value="FecCD"/>
    <property type="match status" value="1"/>
</dbReference>
<accession>A0A6B3N793</accession>
<dbReference type="Gene3D" id="1.10.3470.10">
    <property type="entry name" value="ABC transporter involved in vitamin B12 uptake, BtuC"/>
    <property type="match status" value="1"/>
</dbReference>
<dbReference type="InterPro" id="IPR000522">
    <property type="entry name" value="ABC_transptr_permease_BtuC"/>
</dbReference>
<dbReference type="PANTHER" id="PTHR30472:SF1">
    <property type="entry name" value="FE(3+) DICITRATE TRANSPORT SYSTEM PERMEASE PROTEIN FECC-RELATED"/>
    <property type="match status" value="1"/>
</dbReference>
<feature type="transmembrane region" description="Helical" evidence="8">
    <location>
        <begin position="320"/>
        <end position="338"/>
    </location>
</feature>
<dbReference type="EMBL" id="JAAHFQ010000104">
    <property type="protein sequence ID" value="NER27477.1"/>
    <property type="molecule type" value="Genomic_DNA"/>
</dbReference>
<dbReference type="PANTHER" id="PTHR30472">
    <property type="entry name" value="FERRIC ENTEROBACTIN TRANSPORT SYSTEM PERMEASE PROTEIN"/>
    <property type="match status" value="1"/>
</dbReference>
<feature type="transmembrane region" description="Helical" evidence="8">
    <location>
        <begin position="104"/>
        <end position="123"/>
    </location>
</feature>
<evidence type="ECO:0000313" key="9">
    <source>
        <dbReference type="EMBL" id="NER27477.1"/>
    </source>
</evidence>
<feature type="transmembrane region" description="Helical" evidence="8">
    <location>
        <begin position="204"/>
        <end position="224"/>
    </location>
</feature>
<dbReference type="CDD" id="cd06550">
    <property type="entry name" value="TM_ABC_iron-siderophores_like"/>
    <property type="match status" value="1"/>
</dbReference>
<feature type="transmembrane region" description="Helical" evidence="8">
    <location>
        <begin position="130"/>
        <end position="150"/>
    </location>
</feature>
<keyword evidence="4" id="KW-1003">Cell membrane</keyword>
<organism evidence="9">
    <name type="scientific">Symploca sp. SIO1C4</name>
    <dbReference type="NCBI Taxonomy" id="2607765"/>
    <lineage>
        <taxon>Bacteria</taxon>
        <taxon>Bacillati</taxon>
        <taxon>Cyanobacteriota</taxon>
        <taxon>Cyanophyceae</taxon>
        <taxon>Coleofasciculales</taxon>
        <taxon>Coleofasciculaceae</taxon>
        <taxon>Symploca</taxon>
    </lineage>
</organism>
<evidence type="ECO:0000256" key="5">
    <source>
        <dbReference type="ARBA" id="ARBA00022692"/>
    </source>
</evidence>
<proteinExistence type="inferred from homology"/>
<evidence type="ECO:0000256" key="7">
    <source>
        <dbReference type="ARBA" id="ARBA00023136"/>
    </source>
</evidence>
<evidence type="ECO:0000256" key="8">
    <source>
        <dbReference type="SAM" id="Phobius"/>
    </source>
</evidence>
<evidence type="ECO:0000256" key="6">
    <source>
        <dbReference type="ARBA" id="ARBA00022989"/>
    </source>
</evidence>
<feature type="transmembrane region" description="Helical" evidence="8">
    <location>
        <begin position="250"/>
        <end position="280"/>
    </location>
</feature>
<name>A0A6B3N793_9CYAN</name>